<sequence>MIHKFAMTAILLASAALLAGCDAVPGTDAWCEKLTNTAKSDWSAEDAKIYAEECVVKPAKDAVDDTIDDVTN</sequence>
<proteinExistence type="predicted"/>
<dbReference type="PROSITE" id="PS51257">
    <property type="entry name" value="PROKAR_LIPOPROTEIN"/>
    <property type="match status" value="1"/>
</dbReference>
<reference evidence="2 3" key="1">
    <citation type="submission" date="2019-09" db="EMBL/GenBank/DDBJ databases">
        <title>NBRP : Genome information of microbial organism related human and environment.</title>
        <authorList>
            <person name="Hattori M."/>
            <person name="Oshima K."/>
            <person name="Inaba H."/>
            <person name="Suda W."/>
            <person name="Sakamoto M."/>
            <person name="Iino T."/>
            <person name="Kitahara M."/>
            <person name="Oshida Y."/>
            <person name="Iida T."/>
            <person name="Kudo T."/>
            <person name="Itoh T."/>
            <person name="Ohkuma M."/>
        </authorList>
    </citation>
    <scope>NUCLEOTIDE SEQUENCE [LARGE SCALE GENOMIC DNA]</scope>
    <source>
        <strain evidence="2 3">Q-1</strain>
    </source>
</reference>
<feature type="signal peptide" evidence="1">
    <location>
        <begin position="1"/>
        <end position="19"/>
    </location>
</feature>
<gene>
    <name evidence="2" type="ORF">JCM17846_24300</name>
</gene>
<comment type="caution">
    <text evidence="2">The sequence shown here is derived from an EMBL/GenBank/DDBJ whole genome shotgun (WGS) entry which is preliminary data.</text>
</comment>
<feature type="chain" id="PRO_5022958131" description="DUF3012 domain-containing protein" evidence="1">
    <location>
        <begin position="20"/>
        <end position="72"/>
    </location>
</feature>
<dbReference type="Pfam" id="PF11216">
    <property type="entry name" value="DUF3012"/>
    <property type="match status" value="1"/>
</dbReference>
<accession>A0A5A7N9H4</accession>
<organism evidence="2 3">
    <name type="scientific">Iodidimonas nitroreducens</name>
    <dbReference type="NCBI Taxonomy" id="1236968"/>
    <lineage>
        <taxon>Bacteria</taxon>
        <taxon>Pseudomonadati</taxon>
        <taxon>Pseudomonadota</taxon>
        <taxon>Alphaproteobacteria</taxon>
        <taxon>Iodidimonadales</taxon>
        <taxon>Iodidimonadaceae</taxon>
        <taxon>Iodidimonas</taxon>
    </lineage>
</organism>
<dbReference type="AlphaFoldDB" id="A0A5A7N9H4"/>
<evidence type="ECO:0008006" key="4">
    <source>
        <dbReference type="Google" id="ProtNLM"/>
    </source>
</evidence>
<dbReference type="Proteomes" id="UP000324996">
    <property type="component" value="Unassembled WGS sequence"/>
</dbReference>
<keyword evidence="1" id="KW-0732">Signal</keyword>
<evidence type="ECO:0000313" key="3">
    <source>
        <dbReference type="Proteomes" id="UP000324996"/>
    </source>
</evidence>
<evidence type="ECO:0000256" key="1">
    <source>
        <dbReference type="SAM" id="SignalP"/>
    </source>
</evidence>
<dbReference type="EMBL" id="BKCN01000013">
    <property type="protein sequence ID" value="GER04748.1"/>
    <property type="molecule type" value="Genomic_DNA"/>
</dbReference>
<evidence type="ECO:0000313" key="2">
    <source>
        <dbReference type="EMBL" id="GER04748.1"/>
    </source>
</evidence>
<name>A0A5A7N9H4_9PROT</name>
<dbReference type="InterPro" id="IPR021379">
    <property type="entry name" value="DUF3012"/>
</dbReference>
<keyword evidence="3" id="KW-1185">Reference proteome</keyword>
<dbReference type="RefSeq" id="WP_052371218.1">
    <property type="nucleotide sequence ID" value="NZ_BKCN01000013.1"/>
</dbReference>
<protein>
    <recommendedName>
        <fullName evidence="4">DUF3012 domain-containing protein</fullName>
    </recommendedName>
</protein>